<evidence type="ECO:0000259" key="13">
    <source>
        <dbReference type="Pfam" id="PF00278"/>
    </source>
</evidence>
<comment type="function">
    <text evidence="8">Catalyzes the first and rate-limiting step of polyamine biosynthesis that converts ornithine into putrescine, which is the precursor for the polyamines, spermidine and spermine. Polyamines are essential for cell proliferation and are implicated in cellular processes, ranging from DNA replication to apoptosis.</text>
</comment>
<dbReference type="CDD" id="cd00622">
    <property type="entry name" value="PLPDE_III_ODC"/>
    <property type="match status" value="1"/>
</dbReference>
<comment type="pathway">
    <text evidence="6">Amine and polyamine biosynthesis; putrescine biosynthesis via L-ornithine pathway; putrescine from L-ornithine: step 1/1.</text>
</comment>
<evidence type="ECO:0000313" key="15">
    <source>
        <dbReference type="EMBL" id="KAK9301173.1"/>
    </source>
</evidence>
<evidence type="ECO:0000256" key="2">
    <source>
        <dbReference type="ARBA" id="ARBA00008872"/>
    </source>
</evidence>
<keyword evidence="3 11" id="KW-0663">Pyridoxal phosphate</keyword>
<dbReference type="PANTHER" id="PTHR11482">
    <property type="entry name" value="ARGININE/DIAMINOPIMELATE/ORNITHINE DECARBOXYLASE"/>
    <property type="match status" value="1"/>
</dbReference>
<dbReference type="GO" id="GO:0033387">
    <property type="term" value="P:putrescine biosynthetic process from arginine, via ornithine"/>
    <property type="evidence" value="ECO:0007669"/>
    <property type="project" value="TreeGrafter"/>
</dbReference>
<dbReference type="Gene3D" id="2.40.37.10">
    <property type="entry name" value="Lyase, Ornithine Decarboxylase, Chain A, domain 1"/>
    <property type="match status" value="1"/>
</dbReference>
<evidence type="ECO:0000256" key="6">
    <source>
        <dbReference type="ARBA" id="ARBA00034115"/>
    </source>
</evidence>
<dbReference type="PRINTS" id="PR01179">
    <property type="entry name" value="ODADCRBXLASE"/>
</dbReference>
<feature type="domain" description="Orn/DAP/Arg decarboxylase 2 N-terminal" evidence="14">
    <location>
        <begin position="42"/>
        <end position="191"/>
    </location>
</feature>
<proteinExistence type="inferred from homology"/>
<sequence>MKVTNLDERIHVLDSASNVMTVIKDIALSGLQEEAFYVLDIGDIVRKHQIWKEKMPRVSPYYAVKCNDNLIVIEVLAALGIGFDCASKSEINKVLSVGVDSSRIIFANPAKPASHIRHAAAVGVDAMTADNESELHKIKKLHPSAKVVIRIRCDAEVAQCQLGMKFGCDPIYEAPNLLRLARVLGLNLIATDLGFKPYLLDIGGGYPGDKGTSIDKIANVINEALDEFFNTDAVHIIAEPGRFYVASAFTLATSIHSKRSVRGDENSPNSVTHNMYYINDGVYGSFNCLLYDHQHVTPIPLKKGCGKIYPSSIWGPTCDGLDQVVENIMLHEMELGDWIIFENMGAYTLPVASPFNGFPVPKVHIVADENIWHLLKDALPLTEDHFVIGNTPANLRLGLGIGGTDTNAWRNSNIELTSTEILADVTNPPTAYIYDYLEVDL</sequence>
<keyword evidence="5" id="KW-0456">Lyase</keyword>
<dbReference type="InterPro" id="IPR002433">
    <property type="entry name" value="Orn_de-COase"/>
</dbReference>
<evidence type="ECO:0000256" key="3">
    <source>
        <dbReference type="ARBA" id="ARBA00022898"/>
    </source>
</evidence>
<comment type="caution">
    <text evidence="15">The sequence shown here is derived from an EMBL/GenBank/DDBJ whole genome shotgun (WGS) entry which is preliminary data.</text>
</comment>
<gene>
    <name evidence="15" type="ORF">QLX08_006389</name>
</gene>
<dbReference type="GO" id="GO:0004586">
    <property type="term" value="F:ornithine decarboxylase activity"/>
    <property type="evidence" value="ECO:0007669"/>
    <property type="project" value="UniProtKB-EC"/>
</dbReference>
<dbReference type="PROSITE" id="PS00878">
    <property type="entry name" value="ODR_DC_2_1"/>
    <property type="match status" value="1"/>
</dbReference>
<protein>
    <recommendedName>
        <fullName evidence="7">ornithine decarboxylase</fullName>
        <ecNumber evidence="7">4.1.1.17</ecNumber>
    </recommendedName>
</protein>
<keyword evidence="4" id="KW-0620">Polyamine biosynthesis</keyword>
<comment type="catalytic activity">
    <reaction evidence="10">
        <text>L-ornithine + H(+) = putrescine + CO2</text>
        <dbReference type="Rhea" id="RHEA:22964"/>
        <dbReference type="ChEBI" id="CHEBI:15378"/>
        <dbReference type="ChEBI" id="CHEBI:16526"/>
        <dbReference type="ChEBI" id="CHEBI:46911"/>
        <dbReference type="ChEBI" id="CHEBI:326268"/>
        <dbReference type="EC" id="4.1.1.17"/>
    </reaction>
</comment>
<evidence type="ECO:0000256" key="11">
    <source>
        <dbReference type="PIRSR" id="PIRSR600183-50"/>
    </source>
</evidence>
<organism evidence="15 16">
    <name type="scientific">Tetragonisca angustula</name>
    <dbReference type="NCBI Taxonomy" id="166442"/>
    <lineage>
        <taxon>Eukaryota</taxon>
        <taxon>Metazoa</taxon>
        <taxon>Ecdysozoa</taxon>
        <taxon>Arthropoda</taxon>
        <taxon>Hexapoda</taxon>
        <taxon>Insecta</taxon>
        <taxon>Pterygota</taxon>
        <taxon>Neoptera</taxon>
        <taxon>Endopterygota</taxon>
        <taxon>Hymenoptera</taxon>
        <taxon>Apocrita</taxon>
        <taxon>Aculeata</taxon>
        <taxon>Apoidea</taxon>
        <taxon>Anthophila</taxon>
        <taxon>Apidae</taxon>
        <taxon>Tetragonisca</taxon>
    </lineage>
</organism>
<reference evidence="15 16" key="1">
    <citation type="submission" date="2024-05" db="EMBL/GenBank/DDBJ databases">
        <title>The nuclear and mitochondrial genome assemblies of Tetragonisca angustula (Apidae: Meliponini), a tiny yet remarkable pollinator in the Neotropics.</title>
        <authorList>
            <person name="Ferrari R."/>
            <person name="Ricardo P.C."/>
            <person name="Dias F.C."/>
            <person name="Araujo N.S."/>
            <person name="Soares D.O."/>
            <person name="Zhou Q.-S."/>
            <person name="Zhu C.-D."/>
            <person name="Coutinho L."/>
            <person name="Airas M.C."/>
            <person name="Batista T.M."/>
        </authorList>
    </citation>
    <scope>NUCLEOTIDE SEQUENCE [LARGE SCALE GENOMIC DNA]</scope>
    <source>
        <strain evidence="15">ASF017062</strain>
        <tissue evidence="15">Abdomen</tissue>
    </source>
</reference>
<feature type="modified residue" description="N6-(pyridoxal phosphate)lysine" evidence="11">
    <location>
        <position position="65"/>
    </location>
</feature>
<evidence type="ECO:0000259" key="14">
    <source>
        <dbReference type="Pfam" id="PF02784"/>
    </source>
</evidence>
<comment type="cofactor">
    <cofactor evidence="1 11">
        <name>pyridoxal 5'-phosphate</name>
        <dbReference type="ChEBI" id="CHEBI:597326"/>
    </cofactor>
</comment>
<dbReference type="GO" id="GO:0005737">
    <property type="term" value="C:cytoplasm"/>
    <property type="evidence" value="ECO:0007669"/>
    <property type="project" value="TreeGrafter"/>
</dbReference>
<accession>A0AAW0ZUB6</accession>
<feature type="domain" description="Orn/DAP/Arg decarboxylase 2 C-terminal" evidence="13">
    <location>
        <begin position="37"/>
        <end position="345"/>
    </location>
</feature>
<dbReference type="PRINTS" id="PR01182">
    <property type="entry name" value="ORNDCRBXLASE"/>
</dbReference>
<evidence type="ECO:0000256" key="1">
    <source>
        <dbReference type="ARBA" id="ARBA00001933"/>
    </source>
</evidence>
<dbReference type="InterPro" id="IPR000183">
    <property type="entry name" value="Orn/DAP/Arg_de-COase"/>
</dbReference>
<dbReference type="FunFam" id="2.40.37.10:FF:000005">
    <property type="entry name" value="Ornithine decarboxylase"/>
    <property type="match status" value="1"/>
</dbReference>
<evidence type="ECO:0000256" key="12">
    <source>
        <dbReference type="RuleBase" id="RU003737"/>
    </source>
</evidence>
<evidence type="ECO:0000256" key="9">
    <source>
        <dbReference type="ARBA" id="ARBA00046672"/>
    </source>
</evidence>
<dbReference type="PANTHER" id="PTHR11482:SF6">
    <property type="entry name" value="ORNITHINE DECARBOXYLASE 1-RELATED"/>
    <property type="match status" value="1"/>
</dbReference>
<comment type="similarity">
    <text evidence="2 12">Belongs to the Orn/Lys/Arg decarboxylase class-II family.</text>
</comment>
<evidence type="ECO:0000256" key="10">
    <source>
        <dbReference type="ARBA" id="ARBA00049127"/>
    </source>
</evidence>
<dbReference type="InterPro" id="IPR029066">
    <property type="entry name" value="PLP-binding_barrel"/>
</dbReference>
<evidence type="ECO:0000256" key="7">
    <source>
        <dbReference type="ARBA" id="ARBA00034138"/>
    </source>
</evidence>
<evidence type="ECO:0000256" key="4">
    <source>
        <dbReference type="ARBA" id="ARBA00023115"/>
    </source>
</evidence>
<dbReference type="Pfam" id="PF00278">
    <property type="entry name" value="Orn_DAP_Arg_deC"/>
    <property type="match status" value="1"/>
</dbReference>
<dbReference type="AlphaFoldDB" id="A0AAW0ZUB6"/>
<dbReference type="InterPro" id="IPR022643">
    <property type="entry name" value="De-COase2_C"/>
</dbReference>
<evidence type="ECO:0000256" key="8">
    <source>
        <dbReference type="ARBA" id="ARBA00037173"/>
    </source>
</evidence>
<comment type="subunit">
    <text evidence="9">Homodimer. Only the dimer is catalytically active, as the active sites are constructed of residues from both monomers.</text>
</comment>
<feature type="active site" description="Proton donor" evidence="11">
    <location>
        <position position="318"/>
    </location>
</feature>
<dbReference type="EC" id="4.1.1.17" evidence="7"/>
<dbReference type="Pfam" id="PF02784">
    <property type="entry name" value="Orn_Arg_deC_N"/>
    <property type="match status" value="1"/>
</dbReference>
<name>A0AAW0ZUB6_9HYME</name>
<dbReference type="Gene3D" id="3.20.20.10">
    <property type="entry name" value="Alanine racemase"/>
    <property type="match status" value="2"/>
</dbReference>
<dbReference type="Proteomes" id="UP001432146">
    <property type="component" value="Unassembled WGS sequence"/>
</dbReference>
<evidence type="ECO:0000313" key="16">
    <source>
        <dbReference type="Proteomes" id="UP001432146"/>
    </source>
</evidence>
<keyword evidence="16" id="KW-1185">Reference proteome</keyword>
<dbReference type="EMBL" id="JAWNGG020000116">
    <property type="protein sequence ID" value="KAK9301173.1"/>
    <property type="molecule type" value="Genomic_DNA"/>
</dbReference>
<dbReference type="InterPro" id="IPR022644">
    <property type="entry name" value="De-COase2_N"/>
</dbReference>
<dbReference type="InterPro" id="IPR022653">
    <property type="entry name" value="De-COase2_pyr-phos_BS"/>
</dbReference>
<dbReference type="SUPFAM" id="SSF51419">
    <property type="entry name" value="PLP-binding barrel"/>
    <property type="match status" value="1"/>
</dbReference>
<evidence type="ECO:0000256" key="5">
    <source>
        <dbReference type="ARBA" id="ARBA00023239"/>
    </source>
</evidence>
<dbReference type="InterPro" id="IPR009006">
    <property type="entry name" value="Ala_racemase/Decarboxylase_C"/>
</dbReference>
<dbReference type="SUPFAM" id="SSF50621">
    <property type="entry name" value="Alanine racemase C-terminal domain-like"/>
    <property type="match status" value="1"/>
</dbReference>